<feature type="transmembrane region" description="Helical" evidence="1">
    <location>
        <begin position="12"/>
        <end position="31"/>
    </location>
</feature>
<sequence>MSTLHISKCARLLFNLVRNCLTVFIIIVNPLCIGNH</sequence>
<keyword evidence="1" id="KW-0472">Membrane</keyword>
<proteinExistence type="predicted"/>
<dbReference type="AlphaFoldDB" id="A0A0E9QGM0"/>
<dbReference type="EMBL" id="GBXM01092930">
    <property type="protein sequence ID" value="JAH15647.1"/>
    <property type="molecule type" value="Transcribed_RNA"/>
</dbReference>
<name>A0A0E9QGM0_ANGAN</name>
<organism evidence="2">
    <name type="scientific">Anguilla anguilla</name>
    <name type="common">European freshwater eel</name>
    <name type="synonym">Muraena anguilla</name>
    <dbReference type="NCBI Taxonomy" id="7936"/>
    <lineage>
        <taxon>Eukaryota</taxon>
        <taxon>Metazoa</taxon>
        <taxon>Chordata</taxon>
        <taxon>Craniata</taxon>
        <taxon>Vertebrata</taxon>
        <taxon>Euteleostomi</taxon>
        <taxon>Actinopterygii</taxon>
        <taxon>Neopterygii</taxon>
        <taxon>Teleostei</taxon>
        <taxon>Anguilliformes</taxon>
        <taxon>Anguillidae</taxon>
        <taxon>Anguilla</taxon>
    </lineage>
</organism>
<protein>
    <submittedName>
        <fullName evidence="2">Uncharacterized protein</fullName>
    </submittedName>
</protein>
<keyword evidence="1" id="KW-1133">Transmembrane helix</keyword>
<reference evidence="2" key="1">
    <citation type="submission" date="2014-11" db="EMBL/GenBank/DDBJ databases">
        <authorList>
            <person name="Amaro Gonzalez C."/>
        </authorList>
    </citation>
    <scope>NUCLEOTIDE SEQUENCE</scope>
</reference>
<evidence type="ECO:0000256" key="1">
    <source>
        <dbReference type="SAM" id="Phobius"/>
    </source>
</evidence>
<evidence type="ECO:0000313" key="2">
    <source>
        <dbReference type="EMBL" id="JAH15647.1"/>
    </source>
</evidence>
<keyword evidence="1" id="KW-0812">Transmembrane</keyword>
<reference evidence="2" key="2">
    <citation type="journal article" date="2015" name="Fish Shellfish Immunol.">
        <title>Early steps in the European eel (Anguilla anguilla)-Vibrio vulnificus interaction in the gills: Role of the RtxA13 toxin.</title>
        <authorList>
            <person name="Callol A."/>
            <person name="Pajuelo D."/>
            <person name="Ebbesson L."/>
            <person name="Teles M."/>
            <person name="MacKenzie S."/>
            <person name="Amaro C."/>
        </authorList>
    </citation>
    <scope>NUCLEOTIDE SEQUENCE</scope>
</reference>
<accession>A0A0E9QGM0</accession>